<evidence type="ECO:0000313" key="2">
    <source>
        <dbReference type="EMBL" id="NKC33564.1"/>
    </source>
</evidence>
<feature type="domain" description="MOSC" evidence="1">
    <location>
        <begin position="19"/>
        <end position="168"/>
    </location>
</feature>
<dbReference type="PANTHER" id="PTHR36930:SF1">
    <property type="entry name" value="MOSC DOMAIN-CONTAINING PROTEIN"/>
    <property type="match status" value="1"/>
</dbReference>
<dbReference type="SUPFAM" id="SSF50800">
    <property type="entry name" value="PK beta-barrel domain-like"/>
    <property type="match status" value="1"/>
</dbReference>
<dbReference type="Gene3D" id="2.40.33.20">
    <property type="entry name" value="PK beta-barrel domain-like"/>
    <property type="match status" value="1"/>
</dbReference>
<dbReference type="RefSeq" id="WP_168034289.1">
    <property type="nucleotide sequence ID" value="NZ_JAAVNE010000048.1"/>
</dbReference>
<dbReference type="Pfam" id="PF03473">
    <property type="entry name" value="MOSC"/>
    <property type="match status" value="1"/>
</dbReference>
<accession>A0ABX1E8P2</accession>
<evidence type="ECO:0000313" key="3">
    <source>
        <dbReference type="Proteomes" id="UP000787635"/>
    </source>
</evidence>
<name>A0ABX1E8P2_9PROT</name>
<comment type="caution">
    <text evidence="2">The sequence shown here is derived from an EMBL/GenBank/DDBJ whole genome shotgun (WGS) entry which is preliminary data.</text>
</comment>
<dbReference type="InterPro" id="IPR052716">
    <property type="entry name" value="MOSC_domain"/>
</dbReference>
<dbReference type="Proteomes" id="UP000787635">
    <property type="component" value="Unassembled WGS sequence"/>
</dbReference>
<dbReference type="PANTHER" id="PTHR36930">
    <property type="entry name" value="METAL-SULFUR CLUSTER BIOSYNTHESIS PROTEINS YUAD-RELATED"/>
    <property type="match status" value="1"/>
</dbReference>
<sequence>MQGRVVAVAASPSHEFSKPAQPSITLLAGLGVQGDAHCGELVKHRSRVKANPNQPNLRQLHLIPAERLALLRAQGFEVAPGALGENVTTEGVDLFALPRGTRLHLGATAVVEVTGLRNPCYQLDDFQKGLMKATLERAADGALLLRAGIMAVVVEGGELAAGDALQVVLPAEPHLALERV</sequence>
<dbReference type="EMBL" id="JAAVNE010000048">
    <property type="protein sequence ID" value="NKC33564.1"/>
    <property type="molecule type" value="Genomic_DNA"/>
</dbReference>
<organism evidence="2 3">
    <name type="scientific">Falsiroseomonas selenitidurans</name>
    <dbReference type="NCBI Taxonomy" id="2716335"/>
    <lineage>
        <taxon>Bacteria</taxon>
        <taxon>Pseudomonadati</taxon>
        <taxon>Pseudomonadota</taxon>
        <taxon>Alphaproteobacteria</taxon>
        <taxon>Acetobacterales</taxon>
        <taxon>Roseomonadaceae</taxon>
        <taxon>Falsiroseomonas</taxon>
    </lineage>
</organism>
<dbReference type="InterPro" id="IPR011037">
    <property type="entry name" value="Pyrv_Knase-like_insert_dom_sf"/>
</dbReference>
<reference evidence="2 3" key="1">
    <citation type="submission" date="2020-03" db="EMBL/GenBank/DDBJ databases">
        <title>Roseomonas selenitidurans sp. nov. isolated from urban soil.</title>
        <authorList>
            <person name="Liu H."/>
        </authorList>
    </citation>
    <scope>NUCLEOTIDE SEQUENCE [LARGE SCALE GENOMIC DNA]</scope>
    <source>
        <strain evidence="2 3">BU-1</strain>
    </source>
</reference>
<gene>
    <name evidence="2" type="ORF">HEQ75_22065</name>
</gene>
<evidence type="ECO:0000259" key="1">
    <source>
        <dbReference type="PROSITE" id="PS51340"/>
    </source>
</evidence>
<protein>
    <submittedName>
        <fullName evidence="2">MOSC domain-containing protein</fullName>
    </submittedName>
</protein>
<proteinExistence type="predicted"/>
<dbReference type="PROSITE" id="PS51340">
    <property type="entry name" value="MOSC"/>
    <property type="match status" value="1"/>
</dbReference>
<keyword evidence="3" id="KW-1185">Reference proteome</keyword>
<dbReference type="InterPro" id="IPR005302">
    <property type="entry name" value="MoCF_Sase_C"/>
</dbReference>